<sequence length="183" mass="20174">MSTYRVSLSRYLYCIILRASLAVALPRHSISLSLRALSLSLSLSLASSLPSSLSLSRAIALPRRSLSLSLASSLPSSLSLSRAIALPRRSLSLSLASSLPSSLSLYLTLPPPPPPPGSRVQHLVSECIECSISNTLFFLHLERARERCIMLYILILKRVPMMKLKTLYHLAWLTSRLYFVPLG</sequence>
<name>A0ACC2EAN6_DIPCM</name>
<gene>
    <name evidence="1" type="ORF">O6H91_03G120000</name>
</gene>
<dbReference type="EMBL" id="CM055094">
    <property type="protein sequence ID" value="KAJ7563668.1"/>
    <property type="molecule type" value="Genomic_DNA"/>
</dbReference>
<dbReference type="Proteomes" id="UP001162992">
    <property type="component" value="Chromosome 3"/>
</dbReference>
<keyword evidence="2" id="KW-1185">Reference proteome</keyword>
<comment type="caution">
    <text evidence="1">The sequence shown here is derived from an EMBL/GenBank/DDBJ whole genome shotgun (WGS) entry which is preliminary data.</text>
</comment>
<accession>A0ACC2EAN6</accession>
<evidence type="ECO:0000313" key="1">
    <source>
        <dbReference type="EMBL" id="KAJ7563668.1"/>
    </source>
</evidence>
<proteinExistence type="predicted"/>
<protein>
    <submittedName>
        <fullName evidence="1">Uncharacterized protein</fullName>
    </submittedName>
</protein>
<reference evidence="2" key="1">
    <citation type="journal article" date="2024" name="Proc. Natl. Acad. Sci. U.S.A.">
        <title>Extraordinary preservation of gene collinearity over three hundred million years revealed in homosporous lycophytes.</title>
        <authorList>
            <person name="Li C."/>
            <person name="Wickell D."/>
            <person name="Kuo L.Y."/>
            <person name="Chen X."/>
            <person name="Nie B."/>
            <person name="Liao X."/>
            <person name="Peng D."/>
            <person name="Ji J."/>
            <person name="Jenkins J."/>
            <person name="Williams M."/>
            <person name="Shu S."/>
            <person name="Plott C."/>
            <person name="Barry K."/>
            <person name="Rajasekar S."/>
            <person name="Grimwood J."/>
            <person name="Han X."/>
            <person name="Sun S."/>
            <person name="Hou Z."/>
            <person name="He W."/>
            <person name="Dai G."/>
            <person name="Sun C."/>
            <person name="Schmutz J."/>
            <person name="Leebens-Mack J.H."/>
            <person name="Li F.W."/>
            <person name="Wang L."/>
        </authorList>
    </citation>
    <scope>NUCLEOTIDE SEQUENCE [LARGE SCALE GENOMIC DNA]</scope>
    <source>
        <strain evidence="2">cv. PW_Plant_1</strain>
    </source>
</reference>
<evidence type="ECO:0000313" key="2">
    <source>
        <dbReference type="Proteomes" id="UP001162992"/>
    </source>
</evidence>
<organism evidence="1 2">
    <name type="scientific">Diphasiastrum complanatum</name>
    <name type="common">Issler's clubmoss</name>
    <name type="synonym">Lycopodium complanatum</name>
    <dbReference type="NCBI Taxonomy" id="34168"/>
    <lineage>
        <taxon>Eukaryota</taxon>
        <taxon>Viridiplantae</taxon>
        <taxon>Streptophyta</taxon>
        <taxon>Embryophyta</taxon>
        <taxon>Tracheophyta</taxon>
        <taxon>Lycopodiopsida</taxon>
        <taxon>Lycopodiales</taxon>
        <taxon>Lycopodiaceae</taxon>
        <taxon>Lycopodioideae</taxon>
        <taxon>Diphasiastrum</taxon>
    </lineage>
</organism>